<dbReference type="Pfam" id="PF13799">
    <property type="entry name" value="DUF4183"/>
    <property type="match status" value="1"/>
</dbReference>
<sequence length="137" mass="13780">MPIIKPVFTAVATAPVSTGGAVTTTIAPATTRFFATITAGMIGATVTTVPAASFVDDADAPVVALPTLAATDSSNYYINGVIQQSSLFTLTTASLVIASVDITPGVPVVIEITDFSSTTSTISTQPTISAPTVTIIT</sequence>
<feature type="domain" description="DUF4183" evidence="1">
    <location>
        <begin position="43"/>
        <end position="112"/>
    </location>
</feature>
<proteinExistence type="predicted"/>
<evidence type="ECO:0000313" key="2">
    <source>
        <dbReference type="EMBL" id="URJ50868.1"/>
    </source>
</evidence>
<dbReference type="AlphaFoldDB" id="A0A1D7MEZ2"/>
<dbReference type="RefSeq" id="WP_061828743.1">
    <property type="nucleotide sequence ID" value="NZ_CP015423.1"/>
</dbReference>
<dbReference type="Proteomes" id="UP001055784">
    <property type="component" value="Chromosome"/>
</dbReference>
<protein>
    <submittedName>
        <fullName evidence="2">DUF4183 domain-containing protein</fullName>
    </submittedName>
</protein>
<gene>
    <name evidence="2" type="ORF">MF626_000246</name>
</gene>
<accession>A0A1D7MEZ2</accession>
<name>A0A1D7MEZ2_PAEPO</name>
<organism evidence="2 3">
    <name type="scientific">Paenibacillus polymyxa</name>
    <name type="common">Bacillus polymyxa</name>
    <dbReference type="NCBI Taxonomy" id="1406"/>
    <lineage>
        <taxon>Bacteria</taxon>
        <taxon>Bacillati</taxon>
        <taxon>Bacillota</taxon>
        <taxon>Bacilli</taxon>
        <taxon>Bacillales</taxon>
        <taxon>Paenibacillaceae</taxon>
        <taxon>Paenibacillus</taxon>
    </lineage>
</organism>
<dbReference type="InterPro" id="IPR025237">
    <property type="entry name" value="DUF4183"/>
</dbReference>
<dbReference type="EMBL" id="CP097770">
    <property type="protein sequence ID" value="URJ50868.1"/>
    <property type="molecule type" value="Genomic_DNA"/>
</dbReference>
<evidence type="ECO:0000259" key="1">
    <source>
        <dbReference type="Pfam" id="PF13799"/>
    </source>
</evidence>
<evidence type="ECO:0000313" key="3">
    <source>
        <dbReference type="Proteomes" id="UP001055784"/>
    </source>
</evidence>
<reference evidence="2" key="1">
    <citation type="submission" date="2022-11" db="EMBL/GenBank/DDBJ databases">
        <authorList>
            <person name="Vasilchenko N.G."/>
            <person name="Prazdnova E.V."/>
            <person name="Gorovtsov A.V."/>
            <person name="Chistyakov V.A."/>
            <person name="Pak M.L."/>
        </authorList>
    </citation>
    <scope>NUCLEOTIDE SEQUENCE</scope>
    <source>
        <strain evidence="2">R 4.5</strain>
    </source>
</reference>